<evidence type="ECO:0000256" key="3">
    <source>
        <dbReference type="ARBA" id="ARBA00008178"/>
    </source>
</evidence>
<gene>
    <name evidence="9" type="ordered locus">Bcen_6417</name>
</gene>
<evidence type="ECO:0000256" key="1">
    <source>
        <dbReference type="ARBA" id="ARBA00001539"/>
    </source>
</evidence>
<accession>A0A0H2Y3T6</accession>
<dbReference type="PANTHER" id="PTHR43000">
    <property type="entry name" value="DTDP-D-GLUCOSE 4,6-DEHYDRATASE-RELATED"/>
    <property type="match status" value="1"/>
</dbReference>
<dbReference type="NCBIfam" id="TIGR01181">
    <property type="entry name" value="dTDP_gluc_dehyt"/>
    <property type="match status" value="1"/>
</dbReference>
<dbReference type="SUPFAM" id="SSF51735">
    <property type="entry name" value="NAD(P)-binding Rossmann-fold domains"/>
    <property type="match status" value="1"/>
</dbReference>
<evidence type="ECO:0000256" key="7">
    <source>
        <dbReference type="RuleBase" id="RU004473"/>
    </source>
</evidence>
<dbReference type="InterPro" id="IPR005888">
    <property type="entry name" value="dTDP_Gluc_deHydtase"/>
</dbReference>
<comment type="catalytic activity">
    <reaction evidence="1 7">
        <text>dTDP-alpha-D-glucose = dTDP-4-dehydro-6-deoxy-alpha-D-glucose + H2O</text>
        <dbReference type="Rhea" id="RHEA:17221"/>
        <dbReference type="ChEBI" id="CHEBI:15377"/>
        <dbReference type="ChEBI" id="CHEBI:57477"/>
        <dbReference type="ChEBI" id="CHEBI:57649"/>
        <dbReference type="EC" id="4.2.1.46"/>
    </reaction>
</comment>
<evidence type="ECO:0000256" key="2">
    <source>
        <dbReference type="ARBA" id="ARBA00001911"/>
    </source>
</evidence>
<dbReference type="InterPro" id="IPR036291">
    <property type="entry name" value="NAD(P)-bd_dom_sf"/>
</dbReference>
<dbReference type="Pfam" id="PF16363">
    <property type="entry name" value="GDP_Man_Dehyd"/>
    <property type="match status" value="1"/>
</dbReference>
<keyword evidence="6 7" id="KW-0456">Lyase</keyword>
<dbReference type="CDD" id="cd05246">
    <property type="entry name" value="dTDP_GD_SDR_e"/>
    <property type="match status" value="1"/>
</dbReference>
<reference evidence="9" key="1">
    <citation type="submission" date="2006-05" db="EMBL/GenBank/DDBJ databases">
        <title>Complete sequence of chromosome 3 of Burkholderia cenocepacia AU 1054.</title>
        <authorList>
            <consortium name="US DOE Joint Genome Institute"/>
            <person name="Copeland A."/>
            <person name="Lucas S."/>
            <person name="Lapidus A."/>
            <person name="Barry K."/>
            <person name="Detter J.C."/>
            <person name="Glavina del Rio T."/>
            <person name="Hammon N."/>
            <person name="Israni S."/>
            <person name="Dalin E."/>
            <person name="Tice H."/>
            <person name="Pitluck S."/>
            <person name="Chain P."/>
            <person name="Malfatti S."/>
            <person name="Shin M."/>
            <person name="Vergez L."/>
            <person name="Schmutz J."/>
            <person name="Larimer F."/>
            <person name="Land M."/>
            <person name="Hauser L."/>
            <person name="Kyrpides N."/>
            <person name="Lykidis A."/>
            <person name="LiPuma J.J."/>
            <person name="Konstantinidis K."/>
            <person name="Tiedje J.M."/>
            <person name="Richardson P."/>
        </authorList>
    </citation>
    <scope>NUCLEOTIDE SEQUENCE [LARGE SCALE GENOMIC DNA]</scope>
    <source>
        <strain evidence="9">AU 1054</strain>
    </source>
</reference>
<feature type="domain" description="NAD(P)-binding" evidence="8">
    <location>
        <begin position="9"/>
        <end position="332"/>
    </location>
</feature>
<dbReference type="EMBL" id="CP000380">
    <property type="protein sequence ID" value="ABF81278.1"/>
    <property type="molecule type" value="Genomic_DNA"/>
</dbReference>
<evidence type="ECO:0000256" key="4">
    <source>
        <dbReference type="ARBA" id="ARBA00011990"/>
    </source>
</evidence>
<keyword evidence="5" id="KW-0520">NAD</keyword>
<dbReference type="GO" id="GO:0009225">
    <property type="term" value="P:nucleotide-sugar metabolic process"/>
    <property type="evidence" value="ECO:0007669"/>
    <property type="project" value="InterPro"/>
</dbReference>
<dbReference type="Gene3D" id="3.40.50.720">
    <property type="entry name" value="NAD(P)-binding Rossmann-like Domain"/>
    <property type="match status" value="1"/>
</dbReference>
<comment type="cofactor">
    <cofactor evidence="2 7">
        <name>NAD(+)</name>
        <dbReference type="ChEBI" id="CHEBI:57540"/>
    </cofactor>
</comment>
<evidence type="ECO:0000313" key="9">
    <source>
        <dbReference type="EMBL" id="ABF81278.1"/>
    </source>
</evidence>
<comment type="similarity">
    <text evidence="3 7">Belongs to the NAD(P)-dependent epimerase/dehydratase family. dTDP-glucose dehydratase subfamily.</text>
</comment>
<evidence type="ECO:0000256" key="6">
    <source>
        <dbReference type="ARBA" id="ARBA00023239"/>
    </source>
</evidence>
<dbReference type="Gene3D" id="3.90.25.10">
    <property type="entry name" value="UDP-galactose 4-epimerase, domain 1"/>
    <property type="match status" value="1"/>
</dbReference>
<dbReference type="EC" id="4.2.1.46" evidence="4 7"/>
<dbReference type="AlphaFoldDB" id="A0A0H2Y3T6"/>
<organism evidence="9">
    <name type="scientific">Burkholderia orbicola (strain AU 1054)</name>
    <dbReference type="NCBI Taxonomy" id="331271"/>
    <lineage>
        <taxon>Bacteria</taxon>
        <taxon>Pseudomonadati</taxon>
        <taxon>Pseudomonadota</taxon>
        <taxon>Betaproteobacteria</taxon>
        <taxon>Burkholderiales</taxon>
        <taxon>Burkholderiaceae</taxon>
        <taxon>Burkholderia</taxon>
        <taxon>Burkholderia cepacia complex</taxon>
        <taxon>Burkholderia orbicola</taxon>
    </lineage>
</organism>
<dbReference type="HOGENOM" id="CLU_007383_1_14_4"/>
<name>A0A0H2Y3T6_BURO1</name>
<sequence>MSYRPKHVLVTGGAGFIGANFVRHLLESDPQVSVTTLDLLTYAGSLDNLGDDLPGADRHRFVLGDICDRPLAESLLRDHAIDTVVHFAAESHVDRSIDGPGEFVRTNVLGTWTLLDACRQIWLNDQKLGRADAHARRRFHHIGTDEVYGSLGPDDPPFCETTPYAPNSPYSATKASSDHLVRAYFHTYGLPVTTTNCSNNYGPRQHGEKFIPTVIRHCVEGTDIPVYGDGANVRDWLYVDDHCRAIDAVIRRGTIGETYTVGGCNEWRNVDIVALICTLLDARRPEHAPHARLVRFVTDRAGHDRRYAIDAGKLARELQWRPAESFETGIVKTLDWYL</sequence>
<evidence type="ECO:0000256" key="5">
    <source>
        <dbReference type="ARBA" id="ARBA00023027"/>
    </source>
</evidence>
<dbReference type="InterPro" id="IPR016040">
    <property type="entry name" value="NAD(P)-bd_dom"/>
</dbReference>
<proteinExistence type="inferred from homology"/>
<evidence type="ECO:0000259" key="8">
    <source>
        <dbReference type="Pfam" id="PF16363"/>
    </source>
</evidence>
<protein>
    <recommendedName>
        <fullName evidence="4 7">dTDP-glucose 4,6-dehydratase</fullName>
        <ecNumber evidence="4 7">4.2.1.46</ecNumber>
    </recommendedName>
</protein>
<dbReference type="GO" id="GO:0008460">
    <property type="term" value="F:dTDP-glucose 4,6-dehydratase activity"/>
    <property type="evidence" value="ECO:0007669"/>
    <property type="project" value="UniProtKB-EC"/>
</dbReference>